<dbReference type="EMBL" id="AF547984">
    <property type="protein sequence ID" value="AAP85645.1"/>
    <property type="molecule type" value="Genomic_DNA"/>
</dbReference>
<organismHost>
    <name type="scientific">Adoxophyes</name>
    <dbReference type="NCBI Taxonomy" id="85584"/>
</organismHost>
<feature type="transmembrane region" description="Helical" evidence="1">
    <location>
        <begin position="6"/>
        <end position="25"/>
    </location>
</feature>
<name>Q7TA07_GVAO</name>
<dbReference type="PROSITE" id="PS50940">
    <property type="entry name" value="CHIT_BIND_II"/>
    <property type="match status" value="1"/>
</dbReference>
<dbReference type="Proteomes" id="UP000202129">
    <property type="component" value="Segment"/>
</dbReference>
<keyword evidence="1" id="KW-0472">Membrane</keyword>
<dbReference type="GO" id="GO:0005576">
    <property type="term" value="C:extracellular region"/>
    <property type="evidence" value="ECO:0007669"/>
    <property type="project" value="InterPro"/>
</dbReference>
<dbReference type="GeneID" id="1463351"/>
<dbReference type="InterPro" id="IPR036508">
    <property type="entry name" value="Chitin-bd_dom_sf"/>
</dbReference>
<keyword evidence="5" id="KW-1185">Reference proteome</keyword>
<evidence type="ECO:0000313" key="5">
    <source>
        <dbReference type="Proteomes" id="UP000202129"/>
    </source>
</evidence>
<keyword evidence="1" id="KW-0812">Transmembrane</keyword>
<accession>Q7TA07</accession>
<dbReference type="SUPFAM" id="SSF57625">
    <property type="entry name" value="Invertebrate chitin-binding proteins"/>
    <property type="match status" value="1"/>
</dbReference>
<dbReference type="SMART" id="SM00494">
    <property type="entry name" value="ChtBD2"/>
    <property type="match status" value="1"/>
</dbReference>
<sequence>MELWTWPTVVFVLFIIVKVMIYHGFKNLQQKKWYIEQICVNGFYGNAPDPFQCDAYYHCPEGVKYFCDIDEQYDADKSMCIKIDNNDYNSCYNIAARRLLYL</sequence>
<dbReference type="InterPro" id="IPR002557">
    <property type="entry name" value="Chitin-bd_dom"/>
</dbReference>
<evidence type="ECO:0000256" key="1">
    <source>
        <dbReference type="SAM" id="Phobius"/>
    </source>
</evidence>
<dbReference type="GO" id="GO:0008061">
    <property type="term" value="F:chitin binding"/>
    <property type="evidence" value="ECO:0007669"/>
    <property type="project" value="InterPro"/>
</dbReference>
<reference evidence="3 5" key="1">
    <citation type="journal article" date="2003" name="Virology">
        <title>The complete sequence of the Adoxophyes orana granulovirus genome.</title>
        <authorList>
            <person name="Wormleaton S."/>
            <person name="Kuzio J."/>
            <person name="Winstanley D."/>
        </authorList>
    </citation>
    <scope>NUCLEOTIDE SEQUENCE [LARGE SCALE GENOMIC DNA]</scope>
</reference>
<proteinExistence type="predicted"/>
<gene>
    <name evidence="3" type="primary">ORF_8</name>
</gene>
<reference evidence="4" key="2">
    <citation type="journal article" date="2015" name="J. Gen. Virol.">
        <title>Isolation of an Adoxophyes orana granulovirus (AdorGV) occlusion body morphology mutant: biological activity, genome sequence and relationship to other isolates of AdorGV.</title>
        <authorList>
            <person name="Nakai M."/>
            <person name="Harrison R.L."/>
            <person name="Uchida H."/>
            <person name="Ukuda R."/>
            <person name="Hikihara S."/>
            <person name="Ishii K."/>
            <person name="Kunimi Y."/>
        </authorList>
    </citation>
    <scope>NUCLEOTIDE SEQUENCE</scope>
    <source>
        <strain evidence="4">Miyazaki</strain>
    </source>
</reference>
<dbReference type="OrthoDB" id="24819at10239"/>
<evidence type="ECO:0000313" key="3">
    <source>
        <dbReference type="EMBL" id="AAP85645.1"/>
    </source>
</evidence>
<evidence type="ECO:0000259" key="2">
    <source>
        <dbReference type="PROSITE" id="PS50940"/>
    </source>
</evidence>
<evidence type="ECO:0000313" key="4">
    <source>
        <dbReference type="EMBL" id="AJA91648.1"/>
    </source>
</evidence>
<dbReference type="EMBL" id="KM226332">
    <property type="protein sequence ID" value="AJA91648.1"/>
    <property type="molecule type" value="Genomic_DNA"/>
</dbReference>
<protein>
    <submittedName>
        <fullName evidence="4">Chitin-binding protein 1</fullName>
    </submittedName>
    <submittedName>
        <fullName evidence="3">ORF_8</fullName>
    </submittedName>
</protein>
<dbReference type="RefSeq" id="NP_872462.1">
    <property type="nucleotide sequence ID" value="NC_005038.1"/>
</dbReference>
<feature type="domain" description="Chitin-binding type-2" evidence="2">
    <location>
        <begin position="36"/>
        <end position="93"/>
    </location>
</feature>
<dbReference type="CAZy" id="CBM14">
    <property type="family name" value="Carbohydrate-Binding Module Family 14"/>
</dbReference>
<keyword evidence="1" id="KW-1133">Transmembrane helix</keyword>
<organism evidence="3 5">
    <name type="scientific">Adoxophyes orana granulovirus</name>
    <name type="common">AoGV</name>
    <dbReference type="NCBI Taxonomy" id="170617"/>
    <lineage>
        <taxon>Viruses</taxon>
        <taxon>Viruses incertae sedis</taxon>
        <taxon>Naldaviricetes</taxon>
        <taxon>Lefavirales</taxon>
        <taxon>Baculoviridae</taxon>
        <taxon>Betabaculovirus</taxon>
        <taxon>Betabaculovirus adoranae</taxon>
    </lineage>
</organism>
<dbReference type="KEGG" id="vg:1463351"/>